<keyword evidence="2" id="KW-1185">Reference proteome</keyword>
<name>A0A931N2Y6_9NOCA</name>
<reference evidence="1" key="1">
    <citation type="submission" date="2020-11" db="EMBL/GenBank/DDBJ databases">
        <title>Nocardia NEAU-351.nov., a novel actinomycete isolated from the cow dung.</title>
        <authorList>
            <person name="Zhang X."/>
        </authorList>
    </citation>
    <scope>NUCLEOTIDE SEQUENCE</scope>
    <source>
        <strain evidence="1">NEAU-351</strain>
    </source>
</reference>
<accession>A0A931N2Y6</accession>
<evidence type="ECO:0000313" key="1">
    <source>
        <dbReference type="EMBL" id="MBH0780020.1"/>
    </source>
</evidence>
<protein>
    <submittedName>
        <fullName evidence="1">Uncharacterized protein</fullName>
    </submittedName>
</protein>
<organism evidence="1 2">
    <name type="scientific">Nocardia bovistercoris</name>
    <dbReference type="NCBI Taxonomy" id="2785916"/>
    <lineage>
        <taxon>Bacteria</taxon>
        <taxon>Bacillati</taxon>
        <taxon>Actinomycetota</taxon>
        <taxon>Actinomycetes</taxon>
        <taxon>Mycobacteriales</taxon>
        <taxon>Nocardiaceae</taxon>
        <taxon>Nocardia</taxon>
    </lineage>
</organism>
<sequence length="325" mass="36102">MDTVLSTYRLALPELIEQIASAHADLFFVRIDQVMSDSTIPLRQAATLIESIDQMIRTAAISAHNPQSSGRGRIPEFVSDFLKDDIRMGHTKKGSFVLTVAARIDESETQMPDRSSRNSDSEHIPSFTRQVMVTLAKSLDVTRRFAANQAEFAGVGDAVAQGLKLQIVQALQEMSDAEGLRALDLSFEWASAEPQRTSVPTHVCLSREMIDVLPEIERRLVRSTAPQEVTIVGPVKELKMIDGDDVSDDEHGGEIVVHAEIDNKMRRIVVPLNAEDYNWAIAAHRARLPFTATGTLGKRGNLWRLSGPIRVDRSFLEFQLKASDE</sequence>
<dbReference type="AlphaFoldDB" id="A0A931N2Y6"/>
<dbReference type="Proteomes" id="UP000655751">
    <property type="component" value="Unassembled WGS sequence"/>
</dbReference>
<dbReference type="RefSeq" id="WP_196152329.1">
    <property type="nucleotide sequence ID" value="NZ_JADMLG010000013.1"/>
</dbReference>
<comment type="caution">
    <text evidence="1">The sequence shown here is derived from an EMBL/GenBank/DDBJ whole genome shotgun (WGS) entry which is preliminary data.</text>
</comment>
<dbReference type="EMBL" id="JADMLG010000013">
    <property type="protein sequence ID" value="MBH0780020.1"/>
    <property type="molecule type" value="Genomic_DNA"/>
</dbReference>
<proteinExistence type="predicted"/>
<gene>
    <name evidence="1" type="ORF">IT779_27485</name>
</gene>
<evidence type="ECO:0000313" key="2">
    <source>
        <dbReference type="Proteomes" id="UP000655751"/>
    </source>
</evidence>